<dbReference type="CDD" id="cd16488">
    <property type="entry name" value="mRING-H2-C3H3C2_Mio-like"/>
    <property type="match status" value="1"/>
</dbReference>
<keyword evidence="2" id="KW-0677">Repeat</keyword>
<dbReference type="GO" id="GO:0005829">
    <property type="term" value="C:cytosol"/>
    <property type="evidence" value="ECO:0007669"/>
    <property type="project" value="TreeGrafter"/>
</dbReference>
<dbReference type="SUPFAM" id="SSF57850">
    <property type="entry name" value="RING/U-box"/>
    <property type="match status" value="1"/>
</dbReference>
<keyword evidence="1" id="KW-0853">WD repeat</keyword>
<organism evidence="6 7">
    <name type="scientific">Triparma columacea</name>
    <dbReference type="NCBI Taxonomy" id="722753"/>
    <lineage>
        <taxon>Eukaryota</taxon>
        <taxon>Sar</taxon>
        <taxon>Stramenopiles</taxon>
        <taxon>Ochrophyta</taxon>
        <taxon>Bolidophyceae</taxon>
        <taxon>Parmales</taxon>
        <taxon>Triparmaceae</taxon>
        <taxon>Triparma</taxon>
    </lineage>
</organism>
<dbReference type="InterPro" id="IPR037590">
    <property type="entry name" value="WDR24"/>
</dbReference>
<dbReference type="PANTHER" id="PTHR46200">
    <property type="entry name" value="GATOR COMPLEX PROTEIN WDR24"/>
    <property type="match status" value="1"/>
</dbReference>
<evidence type="ECO:0000256" key="1">
    <source>
        <dbReference type="ARBA" id="ARBA00022574"/>
    </source>
</evidence>
<feature type="compositionally biased region" description="Polar residues" evidence="4">
    <location>
        <begin position="142"/>
        <end position="151"/>
    </location>
</feature>
<proteinExistence type="predicted"/>
<dbReference type="PANTHER" id="PTHR46200:SF1">
    <property type="entry name" value="GATOR COMPLEX PROTEIN WDR24"/>
    <property type="match status" value="1"/>
</dbReference>
<evidence type="ECO:0000259" key="5">
    <source>
        <dbReference type="PROSITE" id="PS50089"/>
    </source>
</evidence>
<keyword evidence="7" id="KW-1185">Reference proteome</keyword>
<feature type="region of interest" description="Disordered" evidence="4">
    <location>
        <begin position="111"/>
        <end position="163"/>
    </location>
</feature>
<keyword evidence="3" id="KW-0863">Zinc-finger</keyword>
<dbReference type="InterPro" id="IPR001841">
    <property type="entry name" value="Znf_RING"/>
</dbReference>
<evidence type="ECO:0000256" key="3">
    <source>
        <dbReference type="PROSITE-ProRule" id="PRU00175"/>
    </source>
</evidence>
<dbReference type="PROSITE" id="PS50089">
    <property type="entry name" value="ZF_RING_2"/>
    <property type="match status" value="1"/>
</dbReference>
<dbReference type="InterPro" id="IPR049566">
    <property type="entry name" value="WDR59_RTC1-like_RING_Znf"/>
</dbReference>
<dbReference type="EMBL" id="BRYA01000238">
    <property type="protein sequence ID" value="GMI45128.1"/>
    <property type="molecule type" value="Genomic_DNA"/>
</dbReference>
<evidence type="ECO:0000256" key="2">
    <source>
        <dbReference type="ARBA" id="ARBA00022737"/>
    </source>
</evidence>
<dbReference type="GO" id="GO:0061700">
    <property type="term" value="C:GATOR2 complex"/>
    <property type="evidence" value="ECO:0007669"/>
    <property type="project" value="TreeGrafter"/>
</dbReference>
<dbReference type="Pfam" id="PF17120">
    <property type="entry name" value="zf-RING_16"/>
    <property type="match status" value="1"/>
</dbReference>
<dbReference type="OrthoDB" id="311712at2759"/>
<comment type="caution">
    <text evidence="6">The sequence shown here is derived from an EMBL/GenBank/DDBJ whole genome shotgun (WGS) entry which is preliminary data.</text>
</comment>
<accession>A0A9W7GIZ7</accession>
<evidence type="ECO:0000313" key="6">
    <source>
        <dbReference type="EMBL" id="GMI45128.1"/>
    </source>
</evidence>
<protein>
    <recommendedName>
        <fullName evidence="5">RING-type domain-containing protein</fullName>
    </recommendedName>
</protein>
<keyword evidence="3" id="KW-0862">Zinc</keyword>
<gene>
    <name evidence="6" type="ORF">TrCOL_g10613</name>
</gene>
<dbReference type="GO" id="GO:0016239">
    <property type="term" value="P:positive regulation of macroautophagy"/>
    <property type="evidence" value="ECO:0007669"/>
    <property type="project" value="TreeGrafter"/>
</dbReference>
<evidence type="ECO:0000256" key="4">
    <source>
        <dbReference type="SAM" id="MobiDB-lite"/>
    </source>
</evidence>
<name>A0A9W7GIZ7_9STRA</name>
<evidence type="ECO:0000313" key="7">
    <source>
        <dbReference type="Proteomes" id="UP001165065"/>
    </source>
</evidence>
<dbReference type="GO" id="GO:0008270">
    <property type="term" value="F:zinc ion binding"/>
    <property type="evidence" value="ECO:0007669"/>
    <property type="project" value="UniProtKB-KW"/>
</dbReference>
<dbReference type="AlphaFoldDB" id="A0A9W7GIZ7"/>
<feature type="region of interest" description="Disordered" evidence="4">
    <location>
        <begin position="376"/>
        <end position="453"/>
    </location>
</feature>
<dbReference type="GO" id="GO:0005774">
    <property type="term" value="C:vacuolar membrane"/>
    <property type="evidence" value="ECO:0007669"/>
    <property type="project" value="TreeGrafter"/>
</dbReference>
<feature type="domain" description="RING-type" evidence="5">
    <location>
        <begin position="831"/>
        <end position="869"/>
    </location>
</feature>
<keyword evidence="3" id="KW-0479">Metal-binding</keyword>
<dbReference type="GO" id="GO:1904263">
    <property type="term" value="P:positive regulation of TORC1 signaling"/>
    <property type="evidence" value="ECO:0007669"/>
    <property type="project" value="TreeGrafter"/>
</dbReference>
<feature type="compositionally biased region" description="Polar residues" evidence="4">
    <location>
        <begin position="376"/>
        <end position="404"/>
    </location>
</feature>
<reference evidence="7" key="1">
    <citation type="journal article" date="2023" name="Commun. Biol.">
        <title>Genome analysis of Parmales, the sister group of diatoms, reveals the evolutionary specialization of diatoms from phago-mixotrophs to photoautotrophs.</title>
        <authorList>
            <person name="Ban H."/>
            <person name="Sato S."/>
            <person name="Yoshikawa S."/>
            <person name="Yamada K."/>
            <person name="Nakamura Y."/>
            <person name="Ichinomiya M."/>
            <person name="Sato N."/>
            <person name="Blanc-Mathieu R."/>
            <person name="Endo H."/>
            <person name="Kuwata A."/>
            <person name="Ogata H."/>
        </authorList>
    </citation>
    <scope>NUCLEOTIDE SEQUENCE [LARGE SCALE GENOMIC DNA]</scope>
</reference>
<dbReference type="Proteomes" id="UP001165065">
    <property type="component" value="Unassembled WGS sequence"/>
</dbReference>
<feature type="compositionally biased region" description="Low complexity" evidence="4">
    <location>
        <begin position="410"/>
        <end position="452"/>
    </location>
</feature>
<sequence>MLSKNIPVDVAPYSQMTILAPPYVAALSVPLPASPSSTPSSSSFPVPVTLPYVIVSASHKGKMSSSMSSSVGTSSGSKARPGPRVLFSYLYHEGGKAVPFEGKLREPLSFKFQDGKQQSQGEDGGRKGSTKLTSLFAPLSSAGPSSPQKGGTSPKAGALDRDKSGAQKSVYVTCLKFSTDRETETPLIEENYNDRGVVLGVALSNKVTCFYHASTIFSPPLTSSKVPFSTPSTPAPVTILSFHPGSKPTPSSSYTMQPHTLVLMGLTTGAVVVHNLSQSQTLHLLQNGRLAIYDVRLALKHSLAKVVASSSGFASWSPCRVGVVVEGGEEGGVVRIWSFERIVVDIVDKGKGGGGGGGTGTSASREILLAASRDSVNSQGSLGSSPSNGGTLGSQGTLNGSTGIRSPPGSNANTLNSNSLTAMNSATKSTVSSKSSYGTSYKTQSTTTVNTGTAGGTISLLRSLVVGRKVRAIRWRPLVEPNIKALKVAEPSPCNLEFVLLVSTRSTTALREEGGGECMVWNVSRRHMPVSILPGGGEWNWLSAYSSSVRAFKGSSTRRTVVDYQRIGDLGTVVGLNNEGVVSVKNVGKGSKMTRQIPSSIIGFSGLGSVVSVMQRPPNGEGGDEGILMGGGKGGGWNMEDVDVEVQVTPTDGDNSKKLIKLYELGGKESCETNARVCGEMGDEHMGKCWMVVARVMEEGWDDEFVEDTLVDILSEIGDLGDVVGVVTMCEVVGIWGRKGVVKKLSILRVREWYLSYLSLLRTLCLNTLAASIIKFSPDPVISSLSRASTDVNNSCPSCLKPVLLDQVSASSSSGRVLRSCSSCKKKVALCALCHDPVRLLCQYCAGCGHSMHLECAMEWWREGNKVCPTGCGHECRKRGGECVWSFPREVQGDYCRKITSC</sequence>